<evidence type="ECO:0000313" key="1">
    <source>
        <dbReference type="EMBL" id="EFK96790.1"/>
    </source>
</evidence>
<accession>D9PI24</accession>
<dbReference type="AlphaFoldDB" id="D9PI24"/>
<gene>
    <name evidence="1" type="ORF">LDC_1178</name>
</gene>
<proteinExistence type="predicted"/>
<protein>
    <submittedName>
        <fullName evidence="1">Uncharacterized protein</fullName>
    </submittedName>
</protein>
<sequence length="505" mass="52401">MSTFTSPSDITPLALARSANVNDLSSATATAFALIPDETLLENGTVQYGTCAGAANAYTLTLAHTPASYADGMVIVFKANHLNTGAATVDVNSLGAKSLKSYFGSALEAGDLAINRFYSFRYNSISGNFEMMQPAQSEVAGTGSWVTYLDVATDTSPSLGGDLDTNEFDILVDSGYGILDESGNDQLLFTTTATAVNYFVVVNAATGNAPQLQAAGSDTDISINIVPKGAGTVQLGGVAVVTLSGTQTLTNKTLTSPVLTTPQINDTSVDHQYIFAVNELAADRTVTLPLLTGNDEFAFKDHTQTFTNKTLTSPTLTTPKIADGGAITDASGNEQIKFSTTASAVNEITVKNAATGNGPEIQATGSDTNIDIELVPKGTGAVNLLDALLSRAKMKDTSSAVSAATSSGGTLTINLETANIFTITLTENITTFDITNWLASTCQGCVIFITQAAAAKTVDWSNESVIWSFGEAPDLSTNSSKHVVAILSPDGGTTVYGFHSSEEAA</sequence>
<comment type="caution">
    <text evidence="1">The sequence shown here is derived from an EMBL/GenBank/DDBJ whole genome shotgun (WGS) entry which is preliminary data.</text>
</comment>
<reference evidence="1" key="1">
    <citation type="submission" date="2010-07" db="EMBL/GenBank/DDBJ databases">
        <authorList>
            <consortium name="CONSOLIDER consortium CSD2007-00005"/>
            <person name="Guazzaroni M.-E."/>
            <person name="Richter M."/>
            <person name="Garcia-Salamanca A."/>
            <person name="Yarza P."/>
            <person name="Ferrer M."/>
        </authorList>
    </citation>
    <scope>NUCLEOTIDE SEQUENCE</scope>
</reference>
<organism evidence="1">
    <name type="scientific">sediment metagenome</name>
    <dbReference type="NCBI Taxonomy" id="749907"/>
    <lineage>
        <taxon>unclassified sequences</taxon>
        <taxon>metagenomes</taxon>
        <taxon>ecological metagenomes</taxon>
    </lineage>
</organism>
<dbReference type="EMBL" id="ADZX01000402">
    <property type="protein sequence ID" value="EFK96790.1"/>
    <property type="molecule type" value="Genomic_DNA"/>
</dbReference>
<reference evidence="1" key="2">
    <citation type="journal article" date="2011" name="Microb. Ecol.">
        <title>Taxonomic and Functional Metagenomic Profiling of the Microbial Community in the Anoxic Sediment of a Sub-saline Shallow Lake (Laguna de Carrizo, Central Spain).</title>
        <authorList>
            <person name="Ferrer M."/>
            <person name="Guazzaroni M.E."/>
            <person name="Richter M."/>
            <person name="Garcia-Salamanca A."/>
            <person name="Yarza P."/>
            <person name="Suarez-Suarez A."/>
            <person name="Solano J."/>
            <person name="Alcaide M."/>
            <person name="van Dillewijn P."/>
            <person name="Molina-Henares M.A."/>
            <person name="Lopez-Cortes N."/>
            <person name="Al-Ramahi Y."/>
            <person name="Guerrero C."/>
            <person name="Acosta A."/>
            <person name="de Eugenio L.I."/>
            <person name="Martinez V."/>
            <person name="Marques S."/>
            <person name="Rojo F."/>
            <person name="Santero E."/>
            <person name="Genilloud O."/>
            <person name="Perez-Perez J."/>
            <person name="Rossello-Mora R."/>
            <person name="Ramos J.L."/>
        </authorList>
    </citation>
    <scope>NUCLEOTIDE SEQUENCE</scope>
</reference>
<name>D9PI24_9ZZZZ</name>